<evidence type="ECO:0000313" key="1">
    <source>
        <dbReference type="EMBL" id="CAI6344887.1"/>
    </source>
</evidence>
<reference evidence="1 2" key="1">
    <citation type="submission" date="2023-01" db="EMBL/GenBank/DDBJ databases">
        <authorList>
            <person name="Whitehead M."/>
        </authorList>
    </citation>
    <scope>NUCLEOTIDE SEQUENCE [LARGE SCALE GENOMIC DNA]</scope>
</reference>
<dbReference type="EMBL" id="CARXXK010000001">
    <property type="protein sequence ID" value="CAI6344887.1"/>
    <property type="molecule type" value="Genomic_DNA"/>
</dbReference>
<keyword evidence="2" id="KW-1185">Reference proteome</keyword>
<proteinExistence type="predicted"/>
<name>A0AAV0VNU2_9HEMI</name>
<protein>
    <submittedName>
        <fullName evidence="1">Uncharacterized protein</fullName>
    </submittedName>
</protein>
<dbReference type="SUPFAM" id="SSF53756">
    <property type="entry name" value="UDP-Glycosyltransferase/glycogen phosphorylase"/>
    <property type="match status" value="1"/>
</dbReference>
<comment type="caution">
    <text evidence="1">The sequence shown here is derived from an EMBL/GenBank/DDBJ whole genome shotgun (WGS) entry which is preliminary data.</text>
</comment>
<dbReference type="AlphaFoldDB" id="A0AAV0VNU2"/>
<dbReference type="Proteomes" id="UP001160148">
    <property type="component" value="Unassembled WGS sequence"/>
</dbReference>
<organism evidence="1 2">
    <name type="scientific">Macrosiphum euphorbiae</name>
    <name type="common">potato aphid</name>
    <dbReference type="NCBI Taxonomy" id="13131"/>
    <lineage>
        <taxon>Eukaryota</taxon>
        <taxon>Metazoa</taxon>
        <taxon>Ecdysozoa</taxon>
        <taxon>Arthropoda</taxon>
        <taxon>Hexapoda</taxon>
        <taxon>Insecta</taxon>
        <taxon>Pterygota</taxon>
        <taxon>Neoptera</taxon>
        <taxon>Paraneoptera</taxon>
        <taxon>Hemiptera</taxon>
        <taxon>Sternorrhyncha</taxon>
        <taxon>Aphidomorpha</taxon>
        <taxon>Aphidoidea</taxon>
        <taxon>Aphididae</taxon>
        <taxon>Macrosiphini</taxon>
        <taxon>Macrosiphum</taxon>
    </lineage>
</organism>
<gene>
    <name evidence="1" type="ORF">MEUPH1_LOCUS1962</name>
</gene>
<accession>A0AAV0VNU2</accession>
<evidence type="ECO:0000313" key="2">
    <source>
        <dbReference type="Proteomes" id="UP001160148"/>
    </source>
</evidence>
<sequence length="101" mass="11460">MIWALVGSCIQSASSARILAVKTVEGKSHRNFMSGILRALVNSGHHNVTVFTQFTDGNRENYTEVDTTLEGVMQFMDMYLKHMMSRRLTIIGEFVMMSRNL</sequence>